<dbReference type="InterPro" id="IPR003313">
    <property type="entry name" value="AraC-bd"/>
</dbReference>
<dbReference type="InterPro" id="IPR009057">
    <property type="entry name" value="Homeodomain-like_sf"/>
</dbReference>
<dbReference type="InterPro" id="IPR014710">
    <property type="entry name" value="RmlC-like_jellyroll"/>
</dbReference>
<evidence type="ECO:0000256" key="1">
    <source>
        <dbReference type="ARBA" id="ARBA00023015"/>
    </source>
</evidence>
<dbReference type="EMBL" id="QCXX01000002">
    <property type="protein sequence ID" value="PUV24777.1"/>
    <property type="molecule type" value="Genomic_DNA"/>
</dbReference>
<dbReference type="PANTHER" id="PTHR43280">
    <property type="entry name" value="ARAC-FAMILY TRANSCRIPTIONAL REGULATOR"/>
    <property type="match status" value="1"/>
</dbReference>
<dbReference type="SUPFAM" id="SSF51182">
    <property type="entry name" value="RmlC-like cupins"/>
    <property type="match status" value="1"/>
</dbReference>
<name>A0A363NVJ5_9SPHI</name>
<dbReference type="GO" id="GO:0003700">
    <property type="term" value="F:DNA-binding transcription factor activity"/>
    <property type="evidence" value="ECO:0007669"/>
    <property type="project" value="InterPro"/>
</dbReference>
<sequence>MKTLQFNVPCMQGQSLTVQEDILETFYPHLHRHQEAQLMWIIKGKGILIVEDTLHPFKENDIFFLGANQPHVFKSSSQDGFSNESRSISIFFDPNGKLKLMFSLEEFESLNQFIYNNSCGFKIPDEYFMQISERILQLKSSDQMDKLMHFFYLLRSLATISRDTDPLCAERGEVILDPIHSSNRIDLICNYIKENYKHDLSLEDVADHANLTPQAFCRFFKKHCGVTFVAYLNRIRVKEVCNQLNEDHLDSVSFIAYSCGFNSITNFNRVFKQIIGCNPKEYVQHYKQTLYSVI</sequence>
<gene>
    <name evidence="5" type="ORF">DCO56_07355</name>
</gene>
<dbReference type="Pfam" id="PF12833">
    <property type="entry name" value="HTH_18"/>
    <property type="match status" value="1"/>
</dbReference>
<dbReference type="Proteomes" id="UP000250831">
    <property type="component" value="Unassembled WGS sequence"/>
</dbReference>
<feature type="domain" description="HTH araC/xylS-type" evidence="4">
    <location>
        <begin position="186"/>
        <end position="285"/>
    </location>
</feature>
<organism evidence="5 6">
    <name type="scientific">Sphingobacterium athyrii</name>
    <dbReference type="NCBI Taxonomy" id="2152717"/>
    <lineage>
        <taxon>Bacteria</taxon>
        <taxon>Pseudomonadati</taxon>
        <taxon>Bacteroidota</taxon>
        <taxon>Sphingobacteriia</taxon>
        <taxon>Sphingobacteriales</taxon>
        <taxon>Sphingobacteriaceae</taxon>
        <taxon>Sphingobacterium</taxon>
    </lineage>
</organism>
<keyword evidence="6" id="KW-1185">Reference proteome</keyword>
<reference evidence="5 6" key="1">
    <citation type="submission" date="2018-04" db="EMBL/GenBank/DDBJ databases">
        <title>Sphingobacterium sp. M46 Genome.</title>
        <authorList>
            <person name="Cheng J."/>
            <person name="Li Y."/>
        </authorList>
    </citation>
    <scope>NUCLEOTIDE SEQUENCE [LARGE SCALE GENOMIC DNA]</scope>
    <source>
        <strain evidence="5 6">M46</strain>
    </source>
</reference>
<dbReference type="InterPro" id="IPR011051">
    <property type="entry name" value="RmlC_Cupin_sf"/>
</dbReference>
<dbReference type="SUPFAM" id="SSF46689">
    <property type="entry name" value="Homeodomain-like"/>
    <property type="match status" value="2"/>
</dbReference>
<dbReference type="Pfam" id="PF02311">
    <property type="entry name" value="AraC_binding"/>
    <property type="match status" value="1"/>
</dbReference>
<keyword evidence="3" id="KW-0804">Transcription</keyword>
<dbReference type="PROSITE" id="PS01124">
    <property type="entry name" value="HTH_ARAC_FAMILY_2"/>
    <property type="match status" value="1"/>
</dbReference>
<dbReference type="PROSITE" id="PS00041">
    <property type="entry name" value="HTH_ARAC_FAMILY_1"/>
    <property type="match status" value="1"/>
</dbReference>
<evidence type="ECO:0000313" key="5">
    <source>
        <dbReference type="EMBL" id="PUV24777.1"/>
    </source>
</evidence>
<evidence type="ECO:0000256" key="3">
    <source>
        <dbReference type="ARBA" id="ARBA00023163"/>
    </source>
</evidence>
<dbReference type="InterPro" id="IPR018062">
    <property type="entry name" value="HTH_AraC-typ_CS"/>
</dbReference>
<dbReference type="RefSeq" id="WP_108633112.1">
    <property type="nucleotide sequence ID" value="NZ_QCXX01000002.1"/>
</dbReference>
<keyword evidence="2" id="KW-0238">DNA-binding</keyword>
<evidence type="ECO:0000256" key="2">
    <source>
        <dbReference type="ARBA" id="ARBA00023125"/>
    </source>
</evidence>
<dbReference type="InterPro" id="IPR018060">
    <property type="entry name" value="HTH_AraC"/>
</dbReference>
<evidence type="ECO:0000313" key="6">
    <source>
        <dbReference type="Proteomes" id="UP000250831"/>
    </source>
</evidence>
<proteinExistence type="predicted"/>
<dbReference type="AlphaFoldDB" id="A0A363NVJ5"/>
<comment type="caution">
    <text evidence="5">The sequence shown here is derived from an EMBL/GenBank/DDBJ whole genome shotgun (WGS) entry which is preliminary data.</text>
</comment>
<dbReference type="PANTHER" id="PTHR43280:SF27">
    <property type="entry name" value="TRANSCRIPTIONAL REGULATOR MTLR"/>
    <property type="match status" value="1"/>
</dbReference>
<dbReference type="OrthoDB" id="9787988at2"/>
<protein>
    <submittedName>
        <fullName evidence="5">AraC family transcriptional regulator</fullName>
    </submittedName>
</protein>
<evidence type="ECO:0000259" key="4">
    <source>
        <dbReference type="PROSITE" id="PS01124"/>
    </source>
</evidence>
<dbReference type="SMART" id="SM00342">
    <property type="entry name" value="HTH_ARAC"/>
    <property type="match status" value="1"/>
</dbReference>
<dbReference type="GO" id="GO:0043565">
    <property type="term" value="F:sequence-specific DNA binding"/>
    <property type="evidence" value="ECO:0007669"/>
    <property type="project" value="InterPro"/>
</dbReference>
<accession>A0A363NVJ5</accession>
<dbReference type="Gene3D" id="1.10.10.60">
    <property type="entry name" value="Homeodomain-like"/>
    <property type="match status" value="2"/>
</dbReference>
<dbReference type="Gene3D" id="2.60.120.10">
    <property type="entry name" value="Jelly Rolls"/>
    <property type="match status" value="1"/>
</dbReference>
<keyword evidence="1" id="KW-0805">Transcription regulation</keyword>